<dbReference type="EMBL" id="AWUE01021183">
    <property type="protein sequence ID" value="OMO63104.1"/>
    <property type="molecule type" value="Genomic_DNA"/>
</dbReference>
<dbReference type="Proteomes" id="UP000187203">
    <property type="component" value="Unassembled WGS sequence"/>
</dbReference>
<gene>
    <name evidence="1" type="ORF">COLO4_32715</name>
</gene>
<dbReference type="OrthoDB" id="1300022at2759"/>
<name>A0A1R3GYB0_9ROSI</name>
<dbReference type="PANTHER" id="PTHR47592">
    <property type="entry name" value="PBF68 PROTEIN"/>
    <property type="match status" value="1"/>
</dbReference>
<organism evidence="1 2">
    <name type="scientific">Corchorus olitorius</name>
    <dbReference type="NCBI Taxonomy" id="93759"/>
    <lineage>
        <taxon>Eukaryota</taxon>
        <taxon>Viridiplantae</taxon>
        <taxon>Streptophyta</taxon>
        <taxon>Embryophyta</taxon>
        <taxon>Tracheophyta</taxon>
        <taxon>Spermatophyta</taxon>
        <taxon>Magnoliopsida</taxon>
        <taxon>eudicotyledons</taxon>
        <taxon>Gunneridae</taxon>
        <taxon>Pentapetalae</taxon>
        <taxon>rosids</taxon>
        <taxon>malvids</taxon>
        <taxon>Malvales</taxon>
        <taxon>Malvaceae</taxon>
        <taxon>Grewioideae</taxon>
        <taxon>Apeibeae</taxon>
        <taxon>Corchorus</taxon>
    </lineage>
</organism>
<dbReference type="AlphaFoldDB" id="A0A1R3GYB0"/>
<accession>A0A1R3GYB0</accession>
<dbReference type="Pfam" id="PF14223">
    <property type="entry name" value="Retrotran_gag_2"/>
    <property type="match status" value="1"/>
</dbReference>
<proteinExistence type="predicted"/>
<evidence type="ECO:0000313" key="2">
    <source>
        <dbReference type="Proteomes" id="UP000187203"/>
    </source>
</evidence>
<keyword evidence="2" id="KW-1185">Reference proteome</keyword>
<protein>
    <submittedName>
        <fullName evidence="1">Uncharacterized protein</fullName>
    </submittedName>
</protein>
<comment type="caution">
    <text evidence="1">The sequence shown here is derived from an EMBL/GenBank/DDBJ whole genome shotgun (WGS) entry which is preliminary data.</text>
</comment>
<reference evidence="2" key="1">
    <citation type="submission" date="2013-09" db="EMBL/GenBank/DDBJ databases">
        <title>Corchorus olitorius genome sequencing.</title>
        <authorList>
            <person name="Alam M."/>
            <person name="Haque M.S."/>
            <person name="Islam M.S."/>
            <person name="Emdad E.M."/>
            <person name="Islam M.M."/>
            <person name="Ahmed B."/>
            <person name="Halim A."/>
            <person name="Hossen Q.M.M."/>
            <person name="Hossain M.Z."/>
            <person name="Ahmed R."/>
            <person name="Khan M.M."/>
            <person name="Islam R."/>
            <person name="Rashid M.M."/>
            <person name="Khan S.A."/>
            <person name="Rahman M.S."/>
            <person name="Alam M."/>
            <person name="Yahiya A.S."/>
            <person name="Khan M.S."/>
            <person name="Azam M.S."/>
            <person name="Haque T."/>
            <person name="Lashkar M.Z.H."/>
            <person name="Akhand A.I."/>
            <person name="Morshed G."/>
            <person name="Roy S."/>
            <person name="Uddin K.S."/>
            <person name="Rabeya T."/>
            <person name="Hossain A.S."/>
            <person name="Chowdhury A."/>
            <person name="Snigdha A.R."/>
            <person name="Mortoza M.S."/>
            <person name="Matin S.A."/>
            <person name="Hoque S.M.E."/>
            <person name="Islam M.K."/>
            <person name="Roy D.K."/>
            <person name="Haider R."/>
            <person name="Moosa M.M."/>
            <person name="Elias S.M."/>
            <person name="Hasan A.M."/>
            <person name="Jahan S."/>
            <person name="Shafiuddin M."/>
            <person name="Mahmood N."/>
            <person name="Shommy N.S."/>
        </authorList>
    </citation>
    <scope>NUCLEOTIDE SEQUENCE [LARGE SCALE GENOMIC DNA]</scope>
    <source>
        <strain evidence="2">cv. O-4</strain>
    </source>
</reference>
<evidence type="ECO:0000313" key="1">
    <source>
        <dbReference type="EMBL" id="OMO63104.1"/>
    </source>
</evidence>
<dbReference type="PANTHER" id="PTHR47592:SF27">
    <property type="entry name" value="OS08G0421700 PROTEIN"/>
    <property type="match status" value="1"/>
</dbReference>
<sequence length="121" mass="14241">MVNETLEEEEAAMARESEAIRWEMSEDKDIKDQINEYHKLVDDLKSENIKLPEEFVAGLLIEKLPDSWRDYKQQLKHKQKQMSLADLIVHIIIEETTRNKIHANKAKEITTKANLMQHQNS</sequence>